<keyword evidence="3" id="KW-1185">Reference proteome</keyword>
<dbReference type="AlphaFoldDB" id="A0A1N7AFS2"/>
<gene>
    <name evidence="2" type="ORF">SAMN05421809_1151</name>
</gene>
<dbReference type="Proteomes" id="UP000185687">
    <property type="component" value="Unassembled WGS sequence"/>
</dbReference>
<evidence type="ECO:0000313" key="2">
    <source>
        <dbReference type="EMBL" id="SIR37879.1"/>
    </source>
</evidence>
<organism evidence="2 3">
    <name type="scientific">Natronorubrum daqingense</name>
    <dbReference type="NCBI Taxonomy" id="588898"/>
    <lineage>
        <taxon>Archaea</taxon>
        <taxon>Methanobacteriati</taxon>
        <taxon>Methanobacteriota</taxon>
        <taxon>Stenosarchaea group</taxon>
        <taxon>Halobacteria</taxon>
        <taxon>Halobacteriales</taxon>
        <taxon>Natrialbaceae</taxon>
        <taxon>Natronorubrum</taxon>
    </lineage>
</organism>
<feature type="region of interest" description="Disordered" evidence="1">
    <location>
        <begin position="19"/>
        <end position="45"/>
    </location>
</feature>
<name>A0A1N7AFS2_9EURY</name>
<evidence type="ECO:0000313" key="3">
    <source>
        <dbReference type="Proteomes" id="UP000185687"/>
    </source>
</evidence>
<reference evidence="2 3" key="1">
    <citation type="submission" date="2017-01" db="EMBL/GenBank/DDBJ databases">
        <authorList>
            <person name="Mah S.A."/>
            <person name="Swanson W.J."/>
            <person name="Moy G.W."/>
            <person name="Vacquier V.D."/>
        </authorList>
    </citation>
    <scope>NUCLEOTIDE SEQUENCE [LARGE SCALE GENOMIC DNA]</scope>
    <source>
        <strain evidence="2 3">CGMCC 1.8909</strain>
    </source>
</reference>
<accession>A0A1N7AFS2</accession>
<sequence>MTFYDRVDDLGAREAAFKSPGHDFSVSHESTSSETTNLSPGDVNP</sequence>
<proteinExistence type="predicted"/>
<evidence type="ECO:0000256" key="1">
    <source>
        <dbReference type="SAM" id="MobiDB-lite"/>
    </source>
</evidence>
<dbReference type="EMBL" id="FTNP01000001">
    <property type="protein sequence ID" value="SIR37879.1"/>
    <property type="molecule type" value="Genomic_DNA"/>
</dbReference>
<protein>
    <submittedName>
        <fullName evidence="2">Uncharacterized protein</fullName>
    </submittedName>
</protein>